<dbReference type="GO" id="GO:0016020">
    <property type="term" value="C:membrane"/>
    <property type="evidence" value="ECO:0007669"/>
    <property type="project" value="UniProtKB-SubCell"/>
</dbReference>
<proteinExistence type="predicted"/>
<protein>
    <submittedName>
        <fullName evidence="7">Rhombosortase</fullName>
        <ecNumber evidence="7">3.4.21.-</ecNumber>
    </submittedName>
</protein>
<dbReference type="SUPFAM" id="SSF144091">
    <property type="entry name" value="Rhomboid-like"/>
    <property type="match status" value="1"/>
</dbReference>
<dbReference type="Proteomes" id="UP000444316">
    <property type="component" value="Unassembled WGS sequence"/>
</dbReference>
<feature type="domain" description="Peptidase S54 rhomboid" evidence="6">
    <location>
        <begin position="45"/>
        <end position="189"/>
    </location>
</feature>
<evidence type="ECO:0000313" key="7">
    <source>
        <dbReference type="EMBL" id="MYN46399.1"/>
    </source>
</evidence>
<dbReference type="InterPro" id="IPR023826">
    <property type="entry name" value="Rhom-like_SP_proteobac"/>
</dbReference>
<dbReference type="AlphaFoldDB" id="A0A845HZJ6"/>
<keyword evidence="8" id="KW-1185">Reference proteome</keyword>
<feature type="transmembrane region" description="Helical" evidence="5">
    <location>
        <begin position="86"/>
        <end position="108"/>
    </location>
</feature>
<evidence type="ECO:0000256" key="2">
    <source>
        <dbReference type="ARBA" id="ARBA00022692"/>
    </source>
</evidence>
<feature type="transmembrane region" description="Helical" evidence="5">
    <location>
        <begin position="58"/>
        <end position="77"/>
    </location>
</feature>
<comment type="caution">
    <text evidence="7">The sequence shown here is derived from an EMBL/GenBank/DDBJ whole genome shotgun (WGS) entry which is preliminary data.</text>
</comment>
<feature type="transmembrane region" description="Helical" evidence="5">
    <location>
        <begin position="139"/>
        <end position="159"/>
    </location>
</feature>
<name>A0A845HZJ6_9BURK</name>
<dbReference type="EMBL" id="WWCL01000003">
    <property type="protein sequence ID" value="MYN46399.1"/>
    <property type="molecule type" value="Genomic_DNA"/>
</dbReference>
<keyword evidence="4 5" id="KW-0472">Membrane</keyword>
<accession>A0A845HZJ6</accession>
<evidence type="ECO:0000256" key="4">
    <source>
        <dbReference type="ARBA" id="ARBA00023136"/>
    </source>
</evidence>
<feature type="transmembrane region" description="Helical" evidence="5">
    <location>
        <begin position="171"/>
        <end position="189"/>
    </location>
</feature>
<feature type="transmembrane region" description="Helical" evidence="5">
    <location>
        <begin position="114"/>
        <end position="132"/>
    </location>
</feature>
<organism evidence="7 8">
    <name type="scientific">Duganella fentianensis</name>
    <dbReference type="NCBI Taxonomy" id="2692177"/>
    <lineage>
        <taxon>Bacteria</taxon>
        <taxon>Pseudomonadati</taxon>
        <taxon>Pseudomonadota</taxon>
        <taxon>Betaproteobacteria</taxon>
        <taxon>Burkholderiales</taxon>
        <taxon>Oxalobacteraceae</taxon>
        <taxon>Telluria group</taxon>
        <taxon>Duganella</taxon>
    </lineage>
</organism>
<reference evidence="7" key="1">
    <citation type="submission" date="2019-12" db="EMBL/GenBank/DDBJ databases">
        <title>Novel species isolated from a subtropical stream in China.</title>
        <authorList>
            <person name="Lu H."/>
        </authorList>
    </citation>
    <scope>NUCLEOTIDE SEQUENCE [LARGE SCALE GENOMIC DNA]</scope>
    <source>
        <strain evidence="7">FT93W</strain>
    </source>
</reference>
<evidence type="ECO:0000313" key="8">
    <source>
        <dbReference type="Proteomes" id="UP000444316"/>
    </source>
</evidence>
<evidence type="ECO:0000256" key="5">
    <source>
        <dbReference type="SAM" id="Phobius"/>
    </source>
</evidence>
<dbReference type="NCBIfam" id="TIGR03902">
    <property type="entry name" value="rhom_GG_sort"/>
    <property type="match status" value="1"/>
</dbReference>
<dbReference type="Pfam" id="PF01694">
    <property type="entry name" value="Rhomboid"/>
    <property type="match status" value="1"/>
</dbReference>
<evidence type="ECO:0000256" key="1">
    <source>
        <dbReference type="ARBA" id="ARBA00004141"/>
    </source>
</evidence>
<keyword evidence="2 5" id="KW-0812">Transmembrane</keyword>
<keyword evidence="3 5" id="KW-1133">Transmembrane helix</keyword>
<keyword evidence="7" id="KW-0378">Hydrolase</keyword>
<gene>
    <name evidence="7" type="primary">rrtA</name>
    <name evidence="7" type="ORF">GTP23_15215</name>
</gene>
<dbReference type="EC" id="3.4.21.-" evidence="7"/>
<dbReference type="InterPro" id="IPR022764">
    <property type="entry name" value="Peptidase_S54_rhomboid_dom"/>
</dbReference>
<evidence type="ECO:0000259" key="6">
    <source>
        <dbReference type="Pfam" id="PF01694"/>
    </source>
</evidence>
<dbReference type="RefSeq" id="WP_161035934.1">
    <property type="nucleotide sequence ID" value="NZ_WWCL01000003.1"/>
</dbReference>
<evidence type="ECO:0000256" key="3">
    <source>
        <dbReference type="ARBA" id="ARBA00022989"/>
    </source>
</evidence>
<dbReference type="Gene3D" id="1.20.1540.10">
    <property type="entry name" value="Rhomboid-like"/>
    <property type="match status" value="1"/>
</dbReference>
<comment type="subcellular location">
    <subcellularLocation>
        <location evidence="1">Membrane</location>
        <topology evidence="1">Multi-pass membrane protein</topology>
    </subcellularLocation>
</comment>
<sequence length="202" mass="21657">MASAAAPAKWPSASALLALVALVLVYAPPQLIDLLAYDRQAILSGQWWRLWSGHLVHYSAWHALVDVAMLLLCGCVLEPLIGTRRLCLSLSCSAPLMAIALMSGVPALAHYRGLSGLVVMMATMTLIALWRGAQLPRHWLVLLTALLLLKTGCEALGISTGSNSLPPGIRVMWQAHVLGVALGLLEAALNSRLTRPTRAERS</sequence>
<dbReference type="InterPro" id="IPR035952">
    <property type="entry name" value="Rhomboid-like_sf"/>
</dbReference>
<dbReference type="GO" id="GO:0004252">
    <property type="term" value="F:serine-type endopeptidase activity"/>
    <property type="evidence" value="ECO:0007669"/>
    <property type="project" value="InterPro"/>
</dbReference>